<comment type="caution">
    <text evidence="2">The sequence shown here is derived from an EMBL/GenBank/DDBJ whole genome shotgun (WGS) entry which is preliminary data.</text>
</comment>
<keyword evidence="3" id="KW-1185">Reference proteome</keyword>
<evidence type="ECO:0000259" key="1">
    <source>
        <dbReference type="Pfam" id="PF13349"/>
    </source>
</evidence>
<accession>A0ABT4RRW4</accession>
<feature type="domain" description="DUF4097" evidence="1">
    <location>
        <begin position="12"/>
        <end position="248"/>
    </location>
</feature>
<sequence length="274" mass="28593">MSAVRVELEVGNVQLLAKARSDVAVDASPSNPRRSGDRASAEAVRVDQVGDAVVIRGPHKPRIFGPGKDSVDLVVEVPETSAVEATVKFGTLRMTGRFAAVDAEVPFGEFVLDSAERLTLKGGHGDYRVTNVDGDADIHFKSGSMRVGHVGGALQLTGADGPITVDRVDGPAELKTSSGSLELGTAASDATIRSAYGSVRVRQANAGVIRIDGSYGSVDVGVRRGTAVWLDATSQYGVVRTDLAADAGPAADEQTLELHVRTGYGSIDIHRSDS</sequence>
<reference evidence="2" key="1">
    <citation type="submission" date="2022-10" db="EMBL/GenBank/DDBJ databases">
        <title>The WGS of Solirubrobacter sp. CPCC 204708.</title>
        <authorList>
            <person name="Jiang Z."/>
        </authorList>
    </citation>
    <scope>NUCLEOTIDE SEQUENCE</scope>
    <source>
        <strain evidence="2">CPCC 204708</strain>
    </source>
</reference>
<evidence type="ECO:0000313" key="2">
    <source>
        <dbReference type="EMBL" id="MDA0141307.1"/>
    </source>
</evidence>
<evidence type="ECO:0000313" key="3">
    <source>
        <dbReference type="Proteomes" id="UP001147700"/>
    </source>
</evidence>
<dbReference type="InterPro" id="IPR025164">
    <property type="entry name" value="Toastrack_DUF4097"/>
</dbReference>
<organism evidence="2 3">
    <name type="scientific">Solirubrobacter deserti</name>
    <dbReference type="NCBI Taxonomy" id="2282478"/>
    <lineage>
        <taxon>Bacteria</taxon>
        <taxon>Bacillati</taxon>
        <taxon>Actinomycetota</taxon>
        <taxon>Thermoleophilia</taxon>
        <taxon>Solirubrobacterales</taxon>
        <taxon>Solirubrobacteraceae</taxon>
        <taxon>Solirubrobacter</taxon>
    </lineage>
</organism>
<dbReference type="Proteomes" id="UP001147700">
    <property type="component" value="Unassembled WGS sequence"/>
</dbReference>
<dbReference type="Pfam" id="PF13349">
    <property type="entry name" value="DUF4097"/>
    <property type="match status" value="1"/>
</dbReference>
<proteinExistence type="predicted"/>
<dbReference type="RefSeq" id="WP_202956334.1">
    <property type="nucleotide sequence ID" value="NZ_JAPCID010000054.1"/>
</dbReference>
<name>A0ABT4RRW4_9ACTN</name>
<gene>
    <name evidence="2" type="ORF">OJ962_27670</name>
</gene>
<protein>
    <submittedName>
        <fullName evidence="2">DUF4097 domain-containing protein</fullName>
    </submittedName>
</protein>
<dbReference type="EMBL" id="JAPCID010000054">
    <property type="protein sequence ID" value="MDA0141307.1"/>
    <property type="molecule type" value="Genomic_DNA"/>
</dbReference>